<sequence length="171" mass="19087">MAQILPANNDLGDIQEGGQVDVVFTAQLDPLTETLKSINIIDYQPTPGINVSGPRYSGTYESVFSVGSDSLLYREGDERKSASSWDELPAAEDVDLYLWRAPSKLERTFTYTVECIYDFQEENTSGGSGESGGGTITPPVEKKITKTYTQLVYGNWSKWSQMLRDYVYARQ</sequence>
<gene>
    <name evidence="1" type="ORF">CPT_Moon169</name>
</gene>
<dbReference type="RefSeq" id="YP_009146602.1">
    <property type="nucleotide sequence ID" value="NC_027331.1"/>
</dbReference>
<dbReference type="GeneID" id="24721768"/>
<evidence type="ECO:0000313" key="1">
    <source>
        <dbReference type="EMBL" id="AIX12140.1"/>
    </source>
</evidence>
<accession>A0A0A0YVJ9</accession>
<dbReference type="KEGG" id="vg:24721768"/>
<dbReference type="Proteomes" id="UP000030323">
    <property type="component" value="Segment"/>
</dbReference>
<keyword evidence="2" id="KW-1185">Reference proteome</keyword>
<organism evidence="1 2">
    <name type="scientific">Citrobacter phage Moon</name>
    <dbReference type="NCBI Taxonomy" id="1540095"/>
    <lineage>
        <taxon>Viruses</taxon>
        <taxon>Duplodnaviria</taxon>
        <taxon>Heunggongvirae</taxon>
        <taxon>Uroviricota</taxon>
        <taxon>Caudoviricetes</taxon>
        <taxon>Pantevenvirales</taxon>
        <taxon>Straboviridae</taxon>
        <taxon>Tevenvirinae</taxon>
        <taxon>Moonvirus</taxon>
        <taxon>Moonvirus moon</taxon>
    </lineage>
</organism>
<protein>
    <submittedName>
        <fullName evidence="1">Uncharacterized protein</fullName>
    </submittedName>
</protein>
<evidence type="ECO:0000313" key="2">
    <source>
        <dbReference type="Proteomes" id="UP000030323"/>
    </source>
</evidence>
<name>A0A0A0YVJ9_9CAUD</name>
<proteinExistence type="predicted"/>
<dbReference type="EMBL" id="KM236240">
    <property type="protein sequence ID" value="AIX12140.1"/>
    <property type="molecule type" value="Genomic_DNA"/>
</dbReference>
<reference evidence="1 2" key="1">
    <citation type="journal article" date="2015" name="Genome Announc.">
        <title>Complete Genome Sequence of Citrobacter freundii Myophage Moon.</title>
        <authorList>
            <person name="Edwards G.B."/>
            <person name="Luna A.J."/>
            <person name="Hernandez A.C."/>
            <person name="Kuty Everett G.F."/>
        </authorList>
    </citation>
    <scope>NUCLEOTIDE SEQUENCE [LARGE SCALE GENOMIC DNA]</scope>
</reference>